<dbReference type="Gene3D" id="2.160.20.10">
    <property type="entry name" value="Single-stranded right-handed beta-helix, Pectin lyase-like"/>
    <property type="match status" value="2"/>
</dbReference>
<comment type="caution">
    <text evidence="2">The sequence shown here is derived from an EMBL/GenBank/DDBJ whole genome shotgun (WGS) entry which is preliminary data.</text>
</comment>
<dbReference type="InterPro" id="IPR012334">
    <property type="entry name" value="Pectin_lyas_fold"/>
</dbReference>
<dbReference type="Proteomes" id="UP001590950">
    <property type="component" value="Unassembled WGS sequence"/>
</dbReference>
<feature type="domain" description="Rhamnogalacturonase A/B/Epimerase-like pectate lyase" evidence="1">
    <location>
        <begin position="169"/>
        <end position="393"/>
    </location>
</feature>
<proteinExistence type="predicted"/>
<name>A0ABR4AAH8_9LECA</name>
<protein>
    <recommendedName>
        <fullName evidence="1">Rhamnogalacturonase A/B/Epimerase-like pectate lyase domain-containing protein</fullName>
    </recommendedName>
</protein>
<reference evidence="2 3" key="1">
    <citation type="submission" date="2024-09" db="EMBL/GenBank/DDBJ databases">
        <title>Rethinking Asexuality: The Enigmatic Case of Functional Sexual Genes in Lepraria (Stereocaulaceae).</title>
        <authorList>
            <person name="Doellman M."/>
            <person name="Sun Y."/>
            <person name="Barcenas-Pena A."/>
            <person name="Lumbsch H.T."/>
            <person name="Grewe F."/>
        </authorList>
    </citation>
    <scope>NUCLEOTIDE SEQUENCE [LARGE SCALE GENOMIC DNA]</scope>
    <source>
        <strain evidence="2 3">Mercado 3170</strain>
    </source>
</reference>
<dbReference type="InterPro" id="IPR039279">
    <property type="entry name" value="QRT3-like"/>
</dbReference>
<accession>A0ABR4AAH8</accession>
<feature type="domain" description="Rhamnogalacturonase A/B/Epimerase-like pectate lyase" evidence="1">
    <location>
        <begin position="531"/>
        <end position="599"/>
    </location>
</feature>
<gene>
    <name evidence="2" type="ORF">N7G274_005073</name>
</gene>
<organism evidence="2 3">
    <name type="scientific">Stereocaulon virgatum</name>
    <dbReference type="NCBI Taxonomy" id="373712"/>
    <lineage>
        <taxon>Eukaryota</taxon>
        <taxon>Fungi</taxon>
        <taxon>Dikarya</taxon>
        <taxon>Ascomycota</taxon>
        <taxon>Pezizomycotina</taxon>
        <taxon>Lecanoromycetes</taxon>
        <taxon>OSLEUM clade</taxon>
        <taxon>Lecanoromycetidae</taxon>
        <taxon>Lecanorales</taxon>
        <taxon>Lecanorineae</taxon>
        <taxon>Stereocaulaceae</taxon>
        <taxon>Stereocaulon</taxon>
    </lineage>
</organism>
<sequence length="930" mass="99711">MLLATDPSLAMTLHLRKSGYSLPSTSLPAFHAPCFNIPLSITYSSCSFTLHDIQLSAFTLILHPRSLTNMRLLAYSFLIPFALGEQLVIDAVDSAVAQQVAKFKAYIDYHGPTEAETAASSSNATHAASPKVKVNHGLPKEKIGTPFWYEAITHQGRAAFNTNASYNVFRNVMTYGAVGDGVTDDTAAIQKAISDGNRCAPGSCASSTIYPAVVYFPAGTYLISSSLIDYYNTQLYGNPNSLPTLKATRSFTGLGLIDGNKYISGNTMGFQSSNIFYRQVRNFVIDMTSIPASSPATGIHWPTGQATSLQNIVFNMSMNTGTKHQGLFIEAGSGGFMNDLVFYGGLYGAVLGNQQFTVRNLTFYNAMTAINQIWNWGFTYKSLNVINCSLGLDMTNGEANPETVNSITMLDSFFTNTSVAIKTNHQQFLTQPLVANSLAIENTLLTNVPVAIQLGTTGATVLAGTTSTAYLGLPSKNLTGYGAGNLYNPYFLSYTNPFRAYPRQPSLITASGSYYERSKPQYNNLTSTSFSSVRTGGAAGDGVTDDSAAIQNVINAAVTSGNVVFFDSGTYKVTKTIFIPAGSRIVGESYSVILGTGTGFGTSISSYAQTIPIVQVGNPGDTGIVEWSDMIVSTQGSTQSGIIIQWNLASPAATPSGMWDVHTRLGGFIGSNFQKAQCIATPSTTITAAPPSCITAFLAMWITTSASGLYMENVWLWTADHDLDDPSLAQISVFTGRGLLISSTTGPIWLSALASEHHQRYQIQLLNTINIYMGMIKTESPYYQPNPYAGNPYGANNTLPFFDPFYNNAGGAYCNNGTIGTIGAECGISLGLRILNSSHVSIFGAGLYALSNNYSSTCNKPNAAVPCANMAASYDASVSQHILIYGFNTVGFYRMIFGDLNTISTASNNTGVYPSVTFYYRAYNLDGQFP</sequence>
<dbReference type="InterPro" id="IPR024535">
    <property type="entry name" value="RHGA/B-epi-like_pectate_lyase"/>
</dbReference>
<dbReference type="EMBL" id="JBEFKJ010000015">
    <property type="protein sequence ID" value="KAL2041886.1"/>
    <property type="molecule type" value="Genomic_DNA"/>
</dbReference>
<dbReference type="SUPFAM" id="SSF51126">
    <property type="entry name" value="Pectin lyase-like"/>
    <property type="match status" value="2"/>
</dbReference>
<dbReference type="CDD" id="cd23668">
    <property type="entry name" value="GH55_beta13glucanase-like"/>
    <property type="match status" value="1"/>
</dbReference>
<dbReference type="PANTHER" id="PTHR33928:SF2">
    <property type="entry name" value="PECTATE LYASE SUPERFAMILY PROTEIN DOMAIN-CONTAINING PROTEIN-RELATED"/>
    <property type="match status" value="1"/>
</dbReference>
<dbReference type="Pfam" id="PF12708">
    <property type="entry name" value="Pect-lyase_RHGA_epim"/>
    <property type="match status" value="2"/>
</dbReference>
<dbReference type="InterPro" id="IPR011050">
    <property type="entry name" value="Pectin_lyase_fold/virulence"/>
</dbReference>
<dbReference type="PANTHER" id="PTHR33928">
    <property type="entry name" value="POLYGALACTURONASE QRT3"/>
    <property type="match status" value="1"/>
</dbReference>
<evidence type="ECO:0000313" key="3">
    <source>
        <dbReference type="Proteomes" id="UP001590950"/>
    </source>
</evidence>
<evidence type="ECO:0000259" key="1">
    <source>
        <dbReference type="Pfam" id="PF12708"/>
    </source>
</evidence>
<keyword evidence="3" id="KW-1185">Reference proteome</keyword>
<evidence type="ECO:0000313" key="2">
    <source>
        <dbReference type="EMBL" id="KAL2041886.1"/>
    </source>
</evidence>